<dbReference type="Pfam" id="PF06876">
    <property type="entry name" value="SCRL"/>
    <property type="match status" value="1"/>
</dbReference>
<reference evidence="6" key="1">
    <citation type="submission" date="2019-12" db="EMBL/GenBank/DDBJ databases">
        <title>Genome sequencing and annotation of Brassica cretica.</title>
        <authorList>
            <person name="Studholme D.J."/>
            <person name="Sarris P.F."/>
        </authorList>
    </citation>
    <scope>NUCLEOTIDE SEQUENCE</scope>
    <source>
        <strain evidence="6">PFS-001/15</strain>
        <tissue evidence="6">Leaf</tissue>
    </source>
</reference>
<feature type="non-terminal residue" evidence="6">
    <location>
        <position position="1"/>
    </location>
</feature>
<dbReference type="Proteomes" id="UP000712281">
    <property type="component" value="Unassembled WGS sequence"/>
</dbReference>
<evidence type="ECO:0000313" key="6">
    <source>
        <dbReference type="EMBL" id="KAF2543156.1"/>
    </source>
</evidence>
<organism evidence="6 7">
    <name type="scientific">Brassica cretica</name>
    <name type="common">Mustard</name>
    <dbReference type="NCBI Taxonomy" id="69181"/>
    <lineage>
        <taxon>Eukaryota</taxon>
        <taxon>Viridiplantae</taxon>
        <taxon>Streptophyta</taxon>
        <taxon>Embryophyta</taxon>
        <taxon>Tracheophyta</taxon>
        <taxon>Spermatophyta</taxon>
        <taxon>Magnoliopsida</taxon>
        <taxon>eudicotyledons</taxon>
        <taxon>Gunneridae</taxon>
        <taxon>Pentapetalae</taxon>
        <taxon>rosids</taxon>
        <taxon>malvids</taxon>
        <taxon>Brassicales</taxon>
        <taxon>Brassicaceae</taxon>
        <taxon>Brassiceae</taxon>
        <taxon>Brassica</taxon>
    </lineage>
</organism>
<keyword evidence="5" id="KW-1015">Disulfide bond</keyword>
<keyword evidence="3" id="KW-0964">Secreted</keyword>
<evidence type="ECO:0000256" key="3">
    <source>
        <dbReference type="ARBA" id="ARBA00022525"/>
    </source>
</evidence>
<dbReference type="GO" id="GO:0007165">
    <property type="term" value="P:signal transduction"/>
    <property type="evidence" value="ECO:0007669"/>
    <property type="project" value="InterPro"/>
</dbReference>
<name>A0A8S9GFX9_BRACR</name>
<gene>
    <name evidence="6" type="ORF">F2Q68_00032381</name>
</gene>
<sequence>KVCTKAHVFEQNCGWDGNKTCIKGFNKILEYPFHCECDIYDAAESRRICTCKFPSTLLNIHRFYNQNLFTSIGEITYVRTKNVVLASCIIQTKIICKHYLC</sequence>
<evidence type="ECO:0000313" key="7">
    <source>
        <dbReference type="Proteomes" id="UP000712281"/>
    </source>
</evidence>
<dbReference type="GO" id="GO:0005576">
    <property type="term" value="C:extracellular region"/>
    <property type="evidence" value="ECO:0007669"/>
    <property type="project" value="UniProtKB-SubCell"/>
</dbReference>
<keyword evidence="4" id="KW-0732">Signal</keyword>
<dbReference type="PANTHER" id="PTHR34450:SF5">
    <property type="entry name" value="DEFENSIN-LIKE PROTEIN 229-RELATED"/>
    <property type="match status" value="1"/>
</dbReference>
<dbReference type="AlphaFoldDB" id="A0A8S9GFX9"/>
<accession>A0A8S9GFX9</accession>
<protein>
    <submittedName>
        <fullName evidence="6">Uncharacterized protein</fullName>
    </submittedName>
</protein>
<proteinExistence type="inferred from homology"/>
<evidence type="ECO:0000256" key="1">
    <source>
        <dbReference type="ARBA" id="ARBA00004613"/>
    </source>
</evidence>
<dbReference type="PANTHER" id="PTHR34450">
    <property type="entry name" value="DEFENSIN-LIKE PROTEIN 245-RELATED"/>
    <property type="match status" value="1"/>
</dbReference>
<comment type="subcellular location">
    <subcellularLocation>
        <location evidence="1">Secreted</location>
    </subcellularLocation>
</comment>
<dbReference type="EMBL" id="QGKW02002005">
    <property type="protein sequence ID" value="KAF2543156.1"/>
    <property type="molecule type" value="Genomic_DNA"/>
</dbReference>
<dbReference type="InterPro" id="IPR010682">
    <property type="entry name" value="SCRL"/>
</dbReference>
<evidence type="ECO:0000256" key="2">
    <source>
        <dbReference type="ARBA" id="ARBA00006722"/>
    </source>
</evidence>
<comment type="caution">
    <text evidence="6">The sequence shown here is derived from an EMBL/GenBank/DDBJ whole genome shotgun (WGS) entry which is preliminary data.</text>
</comment>
<comment type="similarity">
    <text evidence="2">Belongs to the DEFL family.</text>
</comment>
<evidence type="ECO:0000256" key="5">
    <source>
        <dbReference type="ARBA" id="ARBA00023157"/>
    </source>
</evidence>
<evidence type="ECO:0000256" key="4">
    <source>
        <dbReference type="ARBA" id="ARBA00022729"/>
    </source>
</evidence>